<dbReference type="PIRSF" id="PIRSF012535">
    <property type="entry name" value="UCP012535"/>
    <property type="match status" value="1"/>
</dbReference>
<protein>
    <recommendedName>
        <fullName evidence="2">Putative cysteine ligase BshC</fullName>
        <ecNumber evidence="2">6.-.-.-</ecNumber>
    </recommendedName>
</protein>
<evidence type="ECO:0000259" key="4">
    <source>
        <dbReference type="Pfam" id="PF24850"/>
    </source>
</evidence>
<dbReference type="EMBL" id="JACPNR010000010">
    <property type="protein sequence ID" value="MBI2678758.1"/>
    <property type="molecule type" value="Genomic_DNA"/>
</dbReference>
<sequence length="529" mass="57361">MKSECLPFDVMPDVSRLFADVMARAQTVRAFYPAGFEALAREDRAAAHPKDRRARVADALERQNRAWGASAATLENIQRLRDGAAAVVTGQQVGLFGGPLFAIYKALTAVKLATDSTHAGKPAVPIFWLATEDHDLAEVNHATLLAADGRLVKVATATRGEYGAPMNAVTFGEEIQEVVAQAVEALGPSEVTEALRAAYKPGETMGSAFARLYSKVFAHSGVVLLDASDPELHRIAAPIYTAALDRCSELNDALAAREKELEKAGYHSQVKVSPSHTLLFGKSDGSRLPLRRVNGGFVLGEQKVSAAELRKQIEEHPEKFSPNVLLRPVVQDHLLPTAAYVGGPAEVAYFAQAAVVYEKLLGRVTPVVPRFAATLVEPRIARLLEKYQVKPQQAFAGEEKLAALMAARNLPADVDAAMKRASEGLEQAIAAMKAPLAALDPTVAKAAEKSAAKMRYQFGRVHAKAARAHLRRSEELRKHAQQISDALYPEGHLQERQVAAISFLARHGPQWLLRVYDAMGCQGHQVVYL</sequence>
<comment type="caution">
    <text evidence="5">The sequence shown here is derived from an EMBL/GenBank/DDBJ whole genome shotgun (WGS) entry which is preliminary data.</text>
</comment>
<feature type="domain" description="Bacillithiol biosynthesis BshC C-terminal coiled-coil" evidence="4">
    <location>
        <begin position="373"/>
        <end position="519"/>
    </location>
</feature>
<dbReference type="Pfam" id="PF24850">
    <property type="entry name" value="CC_BshC"/>
    <property type="match status" value="1"/>
</dbReference>
<evidence type="ECO:0000313" key="6">
    <source>
        <dbReference type="Proteomes" id="UP000779809"/>
    </source>
</evidence>
<dbReference type="InterPro" id="IPR055399">
    <property type="entry name" value="CC_BshC"/>
</dbReference>
<dbReference type="NCBIfam" id="TIGR03998">
    <property type="entry name" value="thiol_BshC"/>
    <property type="match status" value="1"/>
</dbReference>
<feature type="domain" description="Bacillithiol biosynthesis BshC N-terminal Rossmann-like" evidence="3">
    <location>
        <begin position="1"/>
        <end position="370"/>
    </location>
</feature>
<keyword evidence="1 2" id="KW-0436">Ligase</keyword>
<evidence type="ECO:0000313" key="5">
    <source>
        <dbReference type="EMBL" id="MBI2678758.1"/>
    </source>
</evidence>
<evidence type="ECO:0000256" key="1">
    <source>
        <dbReference type="ARBA" id="ARBA00022598"/>
    </source>
</evidence>
<evidence type="ECO:0000256" key="2">
    <source>
        <dbReference type="HAMAP-Rule" id="MF_01867"/>
    </source>
</evidence>
<dbReference type="InterPro" id="IPR055398">
    <property type="entry name" value="Rossmann-like_BshC"/>
</dbReference>
<comment type="similarity">
    <text evidence="2">Belongs to the BshC family.</text>
</comment>
<name>A0A932A8Q2_9BACT</name>
<gene>
    <name evidence="2 5" type="primary">bshC</name>
    <name evidence="5" type="ORF">HYX28_08250</name>
</gene>
<dbReference type="InterPro" id="IPR011199">
    <property type="entry name" value="Bacillithiol_biosynth_BshC"/>
</dbReference>
<evidence type="ECO:0000259" key="3">
    <source>
        <dbReference type="Pfam" id="PF10079"/>
    </source>
</evidence>
<dbReference type="AlphaFoldDB" id="A0A932A8Q2"/>
<organism evidence="5 6">
    <name type="scientific">Candidatus Korobacter versatilis</name>
    <dbReference type="NCBI Taxonomy" id="658062"/>
    <lineage>
        <taxon>Bacteria</taxon>
        <taxon>Pseudomonadati</taxon>
        <taxon>Acidobacteriota</taxon>
        <taxon>Terriglobia</taxon>
        <taxon>Terriglobales</taxon>
        <taxon>Candidatus Korobacteraceae</taxon>
        <taxon>Candidatus Korobacter</taxon>
    </lineage>
</organism>
<dbReference type="Proteomes" id="UP000779809">
    <property type="component" value="Unassembled WGS sequence"/>
</dbReference>
<accession>A0A932A8Q2</accession>
<dbReference type="HAMAP" id="MF_01867">
    <property type="entry name" value="BshC"/>
    <property type="match status" value="1"/>
</dbReference>
<reference evidence="5" key="1">
    <citation type="submission" date="2020-07" db="EMBL/GenBank/DDBJ databases">
        <title>Huge and variable diversity of episymbiotic CPR bacteria and DPANN archaea in groundwater ecosystems.</title>
        <authorList>
            <person name="He C.Y."/>
            <person name="Keren R."/>
            <person name="Whittaker M."/>
            <person name="Farag I.F."/>
            <person name="Doudna J."/>
            <person name="Cate J.H.D."/>
            <person name="Banfield J.F."/>
        </authorList>
    </citation>
    <scope>NUCLEOTIDE SEQUENCE</scope>
    <source>
        <strain evidence="5">NC_groundwater_580_Pr5_B-0.1um_64_19</strain>
    </source>
</reference>
<proteinExistence type="inferred from homology"/>
<dbReference type="Pfam" id="PF10079">
    <property type="entry name" value="Rossmann-like_BshC"/>
    <property type="match status" value="1"/>
</dbReference>
<dbReference type="EC" id="6.-.-.-" evidence="2"/>
<dbReference type="GO" id="GO:0016874">
    <property type="term" value="F:ligase activity"/>
    <property type="evidence" value="ECO:0007669"/>
    <property type="project" value="UniProtKB-UniRule"/>
</dbReference>